<evidence type="ECO:0000313" key="1">
    <source>
        <dbReference type="EMBL" id="OAF70322.1"/>
    </source>
</evidence>
<comment type="caution">
    <text evidence="1">The sequence shown here is derived from an EMBL/GenBank/DDBJ whole genome shotgun (WGS) entry which is preliminary data.</text>
</comment>
<dbReference type="Proteomes" id="UP000078046">
    <property type="component" value="Unassembled WGS sequence"/>
</dbReference>
<name>A0A177B9H8_9BILA</name>
<proteinExistence type="predicted"/>
<dbReference type="AlphaFoldDB" id="A0A177B9H8"/>
<gene>
    <name evidence="1" type="ORF">A3Q56_01959</name>
</gene>
<organism evidence="1 2">
    <name type="scientific">Intoshia linei</name>
    <dbReference type="NCBI Taxonomy" id="1819745"/>
    <lineage>
        <taxon>Eukaryota</taxon>
        <taxon>Metazoa</taxon>
        <taxon>Spiralia</taxon>
        <taxon>Lophotrochozoa</taxon>
        <taxon>Mesozoa</taxon>
        <taxon>Orthonectida</taxon>
        <taxon>Rhopaluridae</taxon>
        <taxon>Intoshia</taxon>
    </lineage>
</organism>
<keyword evidence="2" id="KW-1185">Reference proteome</keyword>
<evidence type="ECO:0000313" key="2">
    <source>
        <dbReference type="Proteomes" id="UP000078046"/>
    </source>
</evidence>
<dbReference type="OrthoDB" id="26838at2759"/>
<protein>
    <submittedName>
        <fullName evidence="1">Uncharacterized protein</fullName>
    </submittedName>
</protein>
<sequence length="871" mass="101793">MHDFHMNKNVSKERGNNLFQSNRLSNPIEIIEEIQSILQKKGSQTFSKIINRLSISHIKSICRSTFNELKNFSIESSFVSFIYENSNVKTGIEAFSQSSSGTYSDIYNSSDDDIVKERYFSNFLRNEVMESRKIIEKNKNLIGELLNIFLLKIGGDSINVNWQIELNDKEKPSNGIFKQKNSLISSIANSWQNLKPNDNIPDLENKISKIKKRTQSVNDLSQIMTDDVKCLIVIYFIKTVYNYEIAVSNVRNCIGEENSIPYVHWRVKDLIAPYRGIFQDFSISYMKNVMKSHIFNSDFKFIDENNFSLIKINIERGESDALSFMVGEDNYKLNFSVPAKFLYIIISMQKTSINLEKLCMILKNAPTVVINTLYAFNSTFESNLNSSVANYCNYSFFETIVLKYLNEYNMFRTERCTYLSIVKKGDEQSNLKNSKFNRPISITDCIYLQQNQPSRSKCYSYIDNDIKDIFDYSNSKKSFFSAEKPSMDNAVRFNMDRRFSHNGPIDSYKTFNRQKNFMNYDSPLHGIFKTKDKIIHPNNDINKRFSNNSCSETNPNQFYFADNDQFLVHNKFTISDPKISSFHKYSPVCNSHDRYKEKLFMNLKDSIKNSNQNKWIDMFEDTKVIEEKTDNGEKYNLYTFCPIKTNKNVKIGLSDIYYEKYTQKTETNEKPILSNFSKITSCTDNISLRKKSVLGRIKSFSICETNNSFMPGKNSFLELKKKMGCQLPNKLDLNLKKCSTVRDNTDKIVKRFSLKSKRRSVIACSKAHTKQSYGEIYMLKNKWGIIDLGNHEHVYIDRRIFSYIPNININDINMSLVFDITETVYFEAVRADVHKRADWNAIHVWKLDKNRVKFDLTQEYINIKQKRIFQT</sequence>
<accession>A0A177B9H8</accession>
<reference evidence="1 2" key="1">
    <citation type="submission" date="2016-04" db="EMBL/GenBank/DDBJ databases">
        <title>The genome of Intoshia linei affirms orthonectids as highly simplified spiralians.</title>
        <authorList>
            <person name="Mikhailov K.V."/>
            <person name="Slusarev G.S."/>
            <person name="Nikitin M.A."/>
            <person name="Logacheva M.D."/>
            <person name="Penin A."/>
            <person name="Aleoshin V."/>
            <person name="Panchin Y.V."/>
        </authorList>
    </citation>
    <scope>NUCLEOTIDE SEQUENCE [LARGE SCALE GENOMIC DNA]</scope>
    <source>
        <strain evidence="1">Intl2013</strain>
        <tissue evidence="1">Whole animal</tissue>
    </source>
</reference>
<dbReference type="EMBL" id="LWCA01000160">
    <property type="protein sequence ID" value="OAF70322.1"/>
    <property type="molecule type" value="Genomic_DNA"/>
</dbReference>